<proteinExistence type="predicted"/>
<accession>A0A2M4DPU6</accession>
<dbReference type="AlphaFoldDB" id="A0A2M4DPU6"/>
<sequence>MMPLYCFVAPFSSSWSCVFTYSVGKVMQISIPPVIPPATMPLRPLAPGAAAAAPLCSIHGRRPNGLQN</sequence>
<organism evidence="1">
    <name type="scientific">Anopheles darlingi</name>
    <name type="common">Mosquito</name>
    <dbReference type="NCBI Taxonomy" id="43151"/>
    <lineage>
        <taxon>Eukaryota</taxon>
        <taxon>Metazoa</taxon>
        <taxon>Ecdysozoa</taxon>
        <taxon>Arthropoda</taxon>
        <taxon>Hexapoda</taxon>
        <taxon>Insecta</taxon>
        <taxon>Pterygota</taxon>
        <taxon>Neoptera</taxon>
        <taxon>Endopterygota</taxon>
        <taxon>Diptera</taxon>
        <taxon>Nematocera</taxon>
        <taxon>Culicoidea</taxon>
        <taxon>Culicidae</taxon>
        <taxon>Anophelinae</taxon>
        <taxon>Anopheles</taxon>
    </lineage>
</organism>
<reference evidence="1" key="1">
    <citation type="submission" date="2018-01" db="EMBL/GenBank/DDBJ databases">
        <title>An insight into the sialome of Amazonian anophelines.</title>
        <authorList>
            <person name="Ribeiro J.M."/>
            <person name="Scarpassa V."/>
            <person name="Calvo E."/>
        </authorList>
    </citation>
    <scope>NUCLEOTIDE SEQUENCE</scope>
</reference>
<dbReference type="EMBL" id="GGFL01015394">
    <property type="protein sequence ID" value="MBW79572.1"/>
    <property type="molecule type" value="Transcribed_RNA"/>
</dbReference>
<evidence type="ECO:0000313" key="1">
    <source>
        <dbReference type="EMBL" id="MBW79572.1"/>
    </source>
</evidence>
<protein>
    <submittedName>
        <fullName evidence="1">Putative secreted protein</fullName>
    </submittedName>
</protein>
<name>A0A2M4DPU6_ANODA</name>